<sequence>MIAPACLSDPIRDLPVALIHCRAAVPTSTLQVEDLVKGVACGITIKGDAIRGVYTVDLKEVPKVENETGTATQYQSEVLEMYYQMIRDIYENQWKTTLAMESMNIANRLVAMDSRGQSHLPLFPMQQQFPVIPPSLFPLMASSMLFPQLPMTMPPFTLVPPQYHPVMPSLSALLSAQLSMLPAQLAMMASQQPQLPVVLPPFALPPQHLPIMPQITAPPAAAAAAAQTSVQAAQIPAQPPVQAPVQPAHKKLPSIRSPTLPPSRNTAPERNESYGALESNRTGARKSNCFRTHKFQEKGSHRPTNEWHVGNTSSPKVSSSAAKNKKRGALTTTVGGDDRKGKMQKVRLTSWEKKPAVLHRRDSSEECLIVCSYPYKMFGKVIGVQRHHRDGEYRVCVGNTLLASITFKAVGI</sequence>
<reference evidence="2 3" key="2">
    <citation type="submission" date="2018-11" db="EMBL/GenBank/DDBJ databases">
        <authorList>
            <consortium name="Pathogen Informatics"/>
        </authorList>
    </citation>
    <scope>NUCLEOTIDE SEQUENCE [LARGE SCALE GENOMIC DNA]</scope>
</reference>
<dbReference type="Proteomes" id="UP000271098">
    <property type="component" value="Unassembled WGS sequence"/>
</dbReference>
<feature type="compositionally biased region" description="Polar residues" evidence="1">
    <location>
        <begin position="310"/>
        <end position="322"/>
    </location>
</feature>
<evidence type="ECO:0000256" key="1">
    <source>
        <dbReference type="SAM" id="MobiDB-lite"/>
    </source>
</evidence>
<dbReference type="WBParaSite" id="GPUH_0001838401-mRNA-1">
    <property type="protein sequence ID" value="GPUH_0001838401-mRNA-1"/>
    <property type="gene ID" value="GPUH_0001838401"/>
</dbReference>
<accession>A0A183EBL8</accession>
<dbReference type="AlphaFoldDB" id="A0A183EBL8"/>
<evidence type="ECO:0000313" key="4">
    <source>
        <dbReference type="WBParaSite" id="GPUH_0001838401-mRNA-1"/>
    </source>
</evidence>
<feature type="region of interest" description="Disordered" evidence="1">
    <location>
        <begin position="240"/>
        <end position="341"/>
    </location>
</feature>
<gene>
    <name evidence="2" type="ORF">GPUH_LOCUS18358</name>
</gene>
<evidence type="ECO:0000313" key="3">
    <source>
        <dbReference type="Proteomes" id="UP000271098"/>
    </source>
</evidence>
<organism evidence="4">
    <name type="scientific">Gongylonema pulchrum</name>
    <dbReference type="NCBI Taxonomy" id="637853"/>
    <lineage>
        <taxon>Eukaryota</taxon>
        <taxon>Metazoa</taxon>
        <taxon>Ecdysozoa</taxon>
        <taxon>Nematoda</taxon>
        <taxon>Chromadorea</taxon>
        <taxon>Rhabditida</taxon>
        <taxon>Spirurina</taxon>
        <taxon>Spiruromorpha</taxon>
        <taxon>Spiruroidea</taxon>
        <taxon>Gongylonematidae</taxon>
        <taxon>Gongylonema</taxon>
    </lineage>
</organism>
<name>A0A183EBL8_9BILA</name>
<keyword evidence="3" id="KW-1185">Reference proteome</keyword>
<proteinExistence type="predicted"/>
<reference evidence="4" key="1">
    <citation type="submission" date="2016-06" db="UniProtKB">
        <authorList>
            <consortium name="WormBaseParasite"/>
        </authorList>
    </citation>
    <scope>IDENTIFICATION</scope>
</reference>
<feature type="compositionally biased region" description="Basic and acidic residues" evidence="1">
    <location>
        <begin position="294"/>
        <end position="305"/>
    </location>
</feature>
<evidence type="ECO:0000313" key="2">
    <source>
        <dbReference type="EMBL" id="VDN31569.1"/>
    </source>
</evidence>
<protein>
    <submittedName>
        <fullName evidence="4">MPN domain-containing protein</fullName>
    </submittedName>
</protein>
<dbReference type="EMBL" id="UYRT01086623">
    <property type="protein sequence ID" value="VDN31569.1"/>
    <property type="molecule type" value="Genomic_DNA"/>
</dbReference>